<feature type="domain" description="HTH araC/xylS-type" evidence="4">
    <location>
        <begin position="108"/>
        <end position="206"/>
    </location>
</feature>
<dbReference type="EMBL" id="RLIH01000003">
    <property type="protein sequence ID" value="RVU55183.1"/>
    <property type="molecule type" value="Genomic_DNA"/>
</dbReference>
<name>A0A437S7Y5_9FIRM</name>
<evidence type="ECO:0000256" key="3">
    <source>
        <dbReference type="ARBA" id="ARBA00023163"/>
    </source>
</evidence>
<evidence type="ECO:0000259" key="4">
    <source>
        <dbReference type="PROSITE" id="PS01124"/>
    </source>
</evidence>
<keyword evidence="1" id="KW-0805">Transcription regulation</keyword>
<dbReference type="PROSITE" id="PS01124">
    <property type="entry name" value="HTH_ARAC_FAMILY_2"/>
    <property type="match status" value="1"/>
</dbReference>
<protein>
    <submittedName>
        <fullName evidence="5">AraC family transcriptional regulator</fullName>
    </submittedName>
</protein>
<proteinExistence type="predicted"/>
<dbReference type="SUPFAM" id="SSF46689">
    <property type="entry name" value="Homeodomain-like"/>
    <property type="match status" value="2"/>
</dbReference>
<dbReference type="GO" id="GO:0043565">
    <property type="term" value="F:sequence-specific DNA binding"/>
    <property type="evidence" value="ECO:0007669"/>
    <property type="project" value="InterPro"/>
</dbReference>
<evidence type="ECO:0000313" key="6">
    <source>
        <dbReference type="Proteomes" id="UP000288812"/>
    </source>
</evidence>
<evidence type="ECO:0000256" key="1">
    <source>
        <dbReference type="ARBA" id="ARBA00023015"/>
    </source>
</evidence>
<dbReference type="RefSeq" id="WP_127723544.1">
    <property type="nucleotide sequence ID" value="NZ_RLIH01000003.1"/>
</dbReference>
<dbReference type="SMART" id="SM00342">
    <property type="entry name" value="HTH_ARAC"/>
    <property type="match status" value="1"/>
</dbReference>
<dbReference type="Proteomes" id="UP000288812">
    <property type="component" value="Unassembled WGS sequence"/>
</dbReference>
<dbReference type="PANTHER" id="PTHR43280">
    <property type="entry name" value="ARAC-FAMILY TRANSCRIPTIONAL REGULATOR"/>
    <property type="match status" value="1"/>
</dbReference>
<organism evidence="5 6">
    <name type="scientific">Anaerosphaera multitolerans</name>
    <dbReference type="NCBI Taxonomy" id="2487351"/>
    <lineage>
        <taxon>Bacteria</taxon>
        <taxon>Bacillati</taxon>
        <taxon>Bacillota</taxon>
        <taxon>Tissierellia</taxon>
        <taxon>Tissierellales</taxon>
        <taxon>Peptoniphilaceae</taxon>
        <taxon>Anaerosphaera</taxon>
    </lineage>
</organism>
<dbReference type="InterPro" id="IPR018062">
    <property type="entry name" value="HTH_AraC-typ_CS"/>
</dbReference>
<dbReference type="InterPro" id="IPR020449">
    <property type="entry name" value="Tscrpt_reg_AraC-type_HTH"/>
</dbReference>
<dbReference type="OrthoDB" id="1677563at2"/>
<keyword evidence="6" id="KW-1185">Reference proteome</keyword>
<dbReference type="AlphaFoldDB" id="A0A437S7Y5"/>
<comment type="caution">
    <text evidence="5">The sequence shown here is derived from an EMBL/GenBank/DDBJ whole genome shotgun (WGS) entry which is preliminary data.</text>
</comment>
<dbReference type="InterPro" id="IPR009057">
    <property type="entry name" value="Homeodomain-like_sf"/>
</dbReference>
<gene>
    <name evidence="5" type="ORF">EF514_02615</name>
</gene>
<evidence type="ECO:0000313" key="5">
    <source>
        <dbReference type="EMBL" id="RVU55183.1"/>
    </source>
</evidence>
<dbReference type="Pfam" id="PF12833">
    <property type="entry name" value="HTH_18"/>
    <property type="match status" value="1"/>
</dbReference>
<dbReference type="GO" id="GO:0003700">
    <property type="term" value="F:DNA-binding transcription factor activity"/>
    <property type="evidence" value="ECO:0007669"/>
    <property type="project" value="InterPro"/>
</dbReference>
<dbReference type="PANTHER" id="PTHR43280:SF2">
    <property type="entry name" value="HTH-TYPE TRANSCRIPTIONAL REGULATOR EXSA"/>
    <property type="match status" value="1"/>
</dbReference>
<evidence type="ECO:0000256" key="2">
    <source>
        <dbReference type="ARBA" id="ARBA00023125"/>
    </source>
</evidence>
<dbReference type="Gene3D" id="1.10.10.60">
    <property type="entry name" value="Homeodomain-like"/>
    <property type="match status" value="2"/>
</dbReference>
<sequence length="208" mass="24539">MYNHLILVTNINPLNLSTALKLYEEKIQKNIITKNNIKNYLHNLNIFTYTYYLITYNKNLEELAKENDHLLKNEDNINILIELGKTMIKKYSDSLTSMVKISKNSIIKKALEFVNKNYYNKITLKEIANSLHVSKNYLCYLFKKKTGYRFCEYVNILRINRAKKLIVESQKNFDYISFDCGFASQSHFSSTFKKYTGITPSEYKNSKK</sequence>
<keyword evidence="3" id="KW-0804">Transcription</keyword>
<dbReference type="InterPro" id="IPR018060">
    <property type="entry name" value="HTH_AraC"/>
</dbReference>
<accession>A0A437S7Y5</accession>
<reference evidence="5 6" key="1">
    <citation type="submission" date="2018-11" db="EMBL/GenBank/DDBJ databases">
        <title>Genome sequencing and assembly of Anaerosphaera sp. nov., GS7-6-2.</title>
        <authorList>
            <person name="Rettenmaier R."/>
            <person name="Liebl W."/>
            <person name="Zverlov V."/>
        </authorList>
    </citation>
    <scope>NUCLEOTIDE SEQUENCE [LARGE SCALE GENOMIC DNA]</scope>
    <source>
        <strain evidence="5 6">GS7-6-2</strain>
    </source>
</reference>
<dbReference type="PRINTS" id="PR00032">
    <property type="entry name" value="HTHARAC"/>
</dbReference>
<dbReference type="PROSITE" id="PS00041">
    <property type="entry name" value="HTH_ARAC_FAMILY_1"/>
    <property type="match status" value="1"/>
</dbReference>
<keyword evidence="2" id="KW-0238">DNA-binding</keyword>